<dbReference type="CDD" id="cd18603">
    <property type="entry name" value="ABC_6TM_MRP1_2_3_6_D2_like"/>
    <property type="match status" value="1"/>
</dbReference>
<feature type="region of interest" description="Disordered" evidence="13">
    <location>
        <begin position="1679"/>
        <end position="1721"/>
    </location>
</feature>
<comment type="subcellular location">
    <subcellularLocation>
        <location evidence="1">Vacuole membrane</location>
        <topology evidence="1">Multi-pass membrane protein</topology>
    </subcellularLocation>
</comment>
<dbReference type="CDD" id="cd03250">
    <property type="entry name" value="ABCC_MRP_domain1"/>
    <property type="match status" value="1"/>
</dbReference>
<keyword evidence="10 14" id="KW-0472">Membrane</keyword>
<dbReference type="InterPro" id="IPR016197">
    <property type="entry name" value="Chromo-like_dom_sf"/>
</dbReference>
<gene>
    <name evidence="18" type="ORF">BV898_06883</name>
</gene>
<dbReference type="FunFam" id="3.40.50.300:FF:000074">
    <property type="entry name" value="Multidrug resistance-associated protein 5 isoform 1"/>
    <property type="match status" value="1"/>
</dbReference>
<evidence type="ECO:0000313" key="18">
    <source>
        <dbReference type="EMBL" id="OQV19027.1"/>
    </source>
</evidence>
<dbReference type="SUPFAM" id="SSF90123">
    <property type="entry name" value="ABC transporter transmembrane region"/>
    <property type="match status" value="2"/>
</dbReference>
<feature type="domain" description="ABC transmembrane type-1" evidence="17">
    <location>
        <begin position="301"/>
        <end position="570"/>
    </location>
</feature>
<feature type="transmembrane region" description="Helical" evidence="14">
    <location>
        <begin position="1168"/>
        <end position="1188"/>
    </location>
</feature>
<keyword evidence="8" id="KW-0067">ATP-binding</keyword>
<feature type="transmembrane region" description="Helical" evidence="14">
    <location>
        <begin position="403"/>
        <end position="421"/>
    </location>
</feature>
<comment type="caution">
    <text evidence="18">The sequence shown here is derived from an EMBL/GenBank/DDBJ whole genome shotgun (WGS) entry which is preliminary data.</text>
</comment>
<dbReference type="SMART" id="SM00298">
    <property type="entry name" value="CHROMO"/>
    <property type="match status" value="1"/>
</dbReference>
<evidence type="ECO:0000256" key="6">
    <source>
        <dbReference type="ARBA" id="ARBA00022737"/>
    </source>
</evidence>
<feature type="compositionally biased region" description="Acidic residues" evidence="13">
    <location>
        <begin position="1903"/>
        <end position="1913"/>
    </location>
</feature>
<feature type="domain" description="ABC transmembrane type-1" evidence="17">
    <location>
        <begin position="940"/>
        <end position="1227"/>
    </location>
</feature>
<feature type="domain" description="ABC transporter" evidence="16">
    <location>
        <begin position="606"/>
        <end position="831"/>
    </location>
</feature>
<evidence type="ECO:0000313" key="19">
    <source>
        <dbReference type="Proteomes" id="UP000192578"/>
    </source>
</evidence>
<evidence type="ECO:0000256" key="1">
    <source>
        <dbReference type="ARBA" id="ARBA00004128"/>
    </source>
</evidence>
<dbReference type="InterPro" id="IPR003593">
    <property type="entry name" value="AAA+_ATPase"/>
</dbReference>
<feature type="transmembrane region" description="Helical" evidence="14">
    <location>
        <begin position="61"/>
        <end position="81"/>
    </location>
</feature>
<dbReference type="CDD" id="cd03244">
    <property type="entry name" value="ABCC_MRP_domain2"/>
    <property type="match status" value="1"/>
</dbReference>
<evidence type="ECO:0000256" key="4">
    <source>
        <dbReference type="ARBA" id="ARBA00022554"/>
    </source>
</evidence>
<dbReference type="GO" id="GO:0005524">
    <property type="term" value="F:ATP binding"/>
    <property type="evidence" value="ECO:0007669"/>
    <property type="project" value="UniProtKB-KW"/>
</dbReference>
<feature type="transmembrane region" description="Helical" evidence="14">
    <location>
        <begin position="134"/>
        <end position="153"/>
    </location>
</feature>
<feature type="transmembrane region" description="Helical" evidence="14">
    <location>
        <begin position="101"/>
        <end position="122"/>
    </location>
</feature>
<dbReference type="PROSITE" id="PS00211">
    <property type="entry name" value="ABC_TRANSPORTER_1"/>
    <property type="match status" value="2"/>
</dbReference>
<organism evidence="18 19">
    <name type="scientific">Hypsibius exemplaris</name>
    <name type="common">Freshwater tardigrade</name>
    <dbReference type="NCBI Taxonomy" id="2072580"/>
    <lineage>
        <taxon>Eukaryota</taxon>
        <taxon>Metazoa</taxon>
        <taxon>Ecdysozoa</taxon>
        <taxon>Tardigrada</taxon>
        <taxon>Eutardigrada</taxon>
        <taxon>Parachela</taxon>
        <taxon>Hypsibioidea</taxon>
        <taxon>Hypsibiidae</taxon>
        <taxon>Hypsibius</taxon>
    </lineage>
</organism>
<dbReference type="EC" id="7.6.2.3" evidence="11"/>
<sequence length="2109" mass="234938">MIPFCRSKFWDREATWNTNDPNLTECFRDTALVWIPCGFLCVFLPAVILQYRKSSFVAGKWTVPAIAKVVVAALLILVALSEFSYMLQLSLSAEIWSPGSSIASMMAQLVKVISFVLSILLINWDRRKGIASSGFQFTFWLLLTVCGTVEFRSQLKQALEGRIVDRYVFAAEMAYYPLVVMGFILFCFVDRDASPKNYAKSRWPEYHASYPSRLLFSWYSGLVYKGWKKSLKQTDLWELDGQDRTSTVVRKFSIYWQAELARQKATPTYQPSMVKAIWKTFWPLMLITGILQLIATVLLQTVALPFALRYMIGFVEEPLVESWKGYVVAVWLFVISVGFSIFLAQFYHFGSIIALRLRSALIGSIYRKSLRITAHTKKGKTAAEIANLMAVDAQRFTFSPIHVHSLWGCLLQIVISVYLLYQYIGPSVFAGIGAMLFTIPLVGVVMRKNRLLEATQLLEKDHRMKLMNEILNGIKILKLYAWEDSFEDKVQTVRNRELAALKKSANLKAINMITWLFTPSLIALVSFTTFVLSDTANILTPKTTFVSLALFGILRLPLALLPAAITGLIQSKLSLNRISAFLQSEELDLTTVARVPWNDKTVVSAVSVQNGTFAWAKDDEHPVLRDINIDIMPGHLVAVVGPVGSGKSSLCSAVLGMLEKLSGKIVLKGSVAYCSQTAWIQNLTVKDNILFGHPLDDRRYRAVIDACALRPDLEILPAGDETEIGERGINLSGGQKQRINIARAVYSDSDVYVLDDPLSAVDAHVAKHIFEAVIGPGGLLHDKTRLFVTNDSQYLPLADRVIYVRDGEVSGFAALPKLLHLEDFSEFHEQLTTSPTKLVEEPPSPHSNGGITDADDQLEKSLGVNVKTSLKLTTTTTEEDIELDDVVNGGEKGKKIRRSSDKPTGEEGLKLIGEETTMVGKVSWKIYGTLLKYATLIGTLVTVLCHAVYTGFVLAANLWLSFWAEDSMRMGNATVVDSGQRDYRLGVYALLNVFQALFVYISALVLALCCVKASQRLHTAMLHQLLRAPMHFFETTPAGRILNRFSKDLDTLDMQLPANFKMWLNGLFILLSVIVLICVSTPFFAAVVPVLAVCYVLIQRAFVPSSRQIKRLEAVSRSPILSHFQESLSGRPIILTMNQEDRFIELNDRLNDVHNMSSYANAVGQRWILIRVETLGAFCTFFAAFFAVMGRDSWDAHPGLLGLAITYATTMTSSFNWLVRESSEIEANVVSVERMHEYTEIEQEAPWRNRKTQPAGAWPEFGSVAFHNYGLRYRGGHDLVLRNVNFSITGGEWIGVCGRTGAGKSSLISALFRLVEPAAGTIRIDALDIGQLGLHDLRSKLTIIPQDPVLFSGTLLTNLDPLQQHNDQALWDVLESVNMKPFVKEQTGGLLMDISESGDNLSVGQRQLICLARALLRSSKIVILDEATASIDSVTDLLIQETMKRELRDCTVITVAHRLSTIMNYDRIMVLEQGEVVEFDAPEILLKDTGSLFYGLAVRLFSPSPRTLSGSSRQPGSSRPHTRITARREKDGFSRHSEFQLASAFLSPPDEEEEEGGMLRKETTSTRSTLGKVSKFSKSPHRAAADDTSAASLDGEQQSGARRARSPGDSDVSLPGRENRDGGGGTQQPQQPSSKRNSQRNASRADDEDEQVGVDKDEEVVCWPSPLDTLGYCAFAEVSVSEPERETSRTAVSEEDESSSQGVQPKPTKRPTKKAAASVESADEQFFVEDVEILAEPAAAEEDPNYEVQAILEKRFQGVGRRKTVQYLIKWVGYADPTWEPRQCLDGSKELLAAFEAREKTASGGKRTKPVAAARKTIALIKSPVKEPVTSPVAIKIPKTRAKKKIVDSPHLQGVVTRKSHEKPPSPSPKKKTAVKSKKPMGRLKKVQTELVVTDTSYHNQEDEMEDEEEEEAVVFRRPVATTVKRPAVTQKKKASVVVAPEEEEDDEVEEDEEEVEVEEDEEEEVEVEEEVEEEEEEAHPPKKSTAKQVGSARRFDPPAAAGRAPSHSLLLLKRAASPDRQRNFKVAKKGASAMELAKGLARTVRILAHKPQELEATRLEEVDFLLHYGHGRPDEFVDYETCIQRIAPQVAEYLARHTVIPRYWYEES</sequence>
<dbReference type="InterPro" id="IPR011527">
    <property type="entry name" value="ABC1_TM_dom"/>
</dbReference>
<feature type="transmembrane region" description="Helical" evidence="14">
    <location>
        <begin position="512"/>
        <end position="533"/>
    </location>
</feature>
<evidence type="ECO:0000256" key="12">
    <source>
        <dbReference type="ARBA" id="ARBA00047523"/>
    </source>
</evidence>
<dbReference type="SMART" id="SM00382">
    <property type="entry name" value="AAA"/>
    <property type="match status" value="2"/>
</dbReference>
<dbReference type="InterPro" id="IPR056227">
    <property type="entry name" value="TMD0_ABC"/>
</dbReference>
<dbReference type="PROSITE" id="PS50929">
    <property type="entry name" value="ABC_TM1F"/>
    <property type="match status" value="2"/>
</dbReference>
<dbReference type="GO" id="GO:0016887">
    <property type="term" value="F:ATP hydrolysis activity"/>
    <property type="evidence" value="ECO:0007669"/>
    <property type="project" value="InterPro"/>
</dbReference>
<feature type="compositionally biased region" description="Acidic residues" evidence="13">
    <location>
        <begin position="1941"/>
        <end position="1978"/>
    </location>
</feature>
<dbReference type="OrthoDB" id="6500128at2759"/>
<evidence type="ECO:0000256" key="11">
    <source>
        <dbReference type="ARBA" id="ARBA00024220"/>
    </source>
</evidence>
<dbReference type="CDD" id="cd00024">
    <property type="entry name" value="CD_CSD"/>
    <property type="match status" value="1"/>
</dbReference>
<feature type="transmembrane region" description="Helical" evidence="14">
    <location>
        <begin position="427"/>
        <end position="446"/>
    </location>
</feature>
<feature type="transmembrane region" description="Helical" evidence="14">
    <location>
        <begin position="545"/>
        <end position="569"/>
    </location>
</feature>
<dbReference type="InterPro" id="IPR000953">
    <property type="entry name" value="Chromo/chromo_shadow_dom"/>
</dbReference>
<feature type="transmembrane region" description="Helical" evidence="14">
    <location>
        <begin position="31"/>
        <end position="49"/>
    </location>
</feature>
<feature type="transmembrane region" description="Helical" evidence="14">
    <location>
        <begin position="281"/>
        <end position="308"/>
    </location>
</feature>
<evidence type="ECO:0000256" key="3">
    <source>
        <dbReference type="ARBA" id="ARBA00022448"/>
    </source>
</evidence>
<feature type="transmembrane region" description="Helical" evidence="14">
    <location>
        <begin position="1200"/>
        <end position="1219"/>
    </location>
</feature>
<dbReference type="InterPro" id="IPR050173">
    <property type="entry name" value="ABC_transporter_C-like"/>
</dbReference>
<proteinExistence type="inferred from homology"/>
<reference evidence="19" key="1">
    <citation type="submission" date="2017-01" db="EMBL/GenBank/DDBJ databases">
        <title>Comparative genomics of anhydrobiosis in the tardigrade Hypsibius dujardini.</title>
        <authorList>
            <person name="Yoshida Y."/>
            <person name="Koutsovoulos G."/>
            <person name="Laetsch D."/>
            <person name="Stevens L."/>
            <person name="Kumar S."/>
            <person name="Horikawa D."/>
            <person name="Ishino K."/>
            <person name="Komine S."/>
            <person name="Tomita M."/>
            <person name="Blaxter M."/>
            <person name="Arakawa K."/>
        </authorList>
    </citation>
    <scope>NUCLEOTIDE SEQUENCE [LARGE SCALE GENOMIC DNA]</scope>
    <source>
        <strain evidence="19">Z151</strain>
    </source>
</reference>
<dbReference type="Pfam" id="PF00664">
    <property type="entry name" value="ABC_membrane"/>
    <property type="match status" value="2"/>
</dbReference>
<comment type="similarity">
    <text evidence="2">Belongs to the ABC transporter superfamily. ABCC family. Conjugate transporter (TC 3.A.1.208) subfamily.</text>
</comment>
<feature type="domain" description="Chromo" evidence="15">
    <location>
        <begin position="1746"/>
        <end position="1807"/>
    </location>
</feature>
<evidence type="ECO:0000259" key="17">
    <source>
        <dbReference type="PROSITE" id="PS50929"/>
    </source>
</evidence>
<dbReference type="Pfam" id="PF00005">
    <property type="entry name" value="ABC_tran"/>
    <property type="match status" value="2"/>
</dbReference>
<dbReference type="GO" id="GO:0015431">
    <property type="term" value="F:ABC-type glutathione S-conjugate transporter activity"/>
    <property type="evidence" value="ECO:0007669"/>
    <property type="project" value="UniProtKB-EC"/>
</dbReference>
<keyword evidence="5 14" id="KW-0812">Transmembrane</keyword>
<dbReference type="InterPro" id="IPR027417">
    <property type="entry name" value="P-loop_NTPase"/>
</dbReference>
<dbReference type="InterPro" id="IPR023780">
    <property type="entry name" value="Chromo_domain"/>
</dbReference>
<dbReference type="Pfam" id="PF00385">
    <property type="entry name" value="Chromo"/>
    <property type="match status" value="1"/>
</dbReference>
<evidence type="ECO:0000256" key="14">
    <source>
        <dbReference type="SAM" id="Phobius"/>
    </source>
</evidence>
<evidence type="ECO:0000256" key="2">
    <source>
        <dbReference type="ARBA" id="ARBA00009726"/>
    </source>
</evidence>
<dbReference type="GO" id="GO:0005774">
    <property type="term" value="C:vacuolar membrane"/>
    <property type="evidence" value="ECO:0007669"/>
    <property type="project" value="UniProtKB-SubCell"/>
</dbReference>
<comment type="catalytic activity">
    <reaction evidence="12">
        <text>leukotriene C4(in) + ATP + H2O = leukotriene C4(out) + ADP + phosphate + H(+)</text>
        <dbReference type="Rhea" id="RHEA:38963"/>
        <dbReference type="ChEBI" id="CHEBI:15377"/>
        <dbReference type="ChEBI" id="CHEBI:15378"/>
        <dbReference type="ChEBI" id="CHEBI:30616"/>
        <dbReference type="ChEBI" id="CHEBI:43474"/>
        <dbReference type="ChEBI" id="CHEBI:57973"/>
        <dbReference type="ChEBI" id="CHEBI:456216"/>
    </reaction>
    <physiologicalReaction direction="left-to-right" evidence="12">
        <dbReference type="Rhea" id="RHEA:38964"/>
    </physiologicalReaction>
</comment>
<keyword evidence="7" id="KW-0547">Nucleotide-binding</keyword>
<evidence type="ECO:0000256" key="5">
    <source>
        <dbReference type="ARBA" id="ARBA00022692"/>
    </source>
</evidence>
<keyword evidence="19" id="KW-1185">Reference proteome</keyword>
<dbReference type="FunFam" id="3.40.50.300:FF:000997">
    <property type="entry name" value="Multidrug resistance-associated protein 1"/>
    <property type="match status" value="1"/>
</dbReference>
<protein>
    <recommendedName>
        <fullName evidence="11">ABC-type glutathione-S-conjugate transporter</fullName>
        <ecNumber evidence="11">7.6.2.3</ecNumber>
    </recommendedName>
</protein>
<keyword evidence="9 14" id="KW-1133">Transmembrane helix</keyword>
<dbReference type="Proteomes" id="UP000192578">
    <property type="component" value="Unassembled WGS sequence"/>
</dbReference>
<dbReference type="CDD" id="cd18595">
    <property type="entry name" value="ABC_6TM_MRP1_2_3_6_D1_like"/>
    <property type="match status" value="1"/>
</dbReference>
<dbReference type="SUPFAM" id="SSF54160">
    <property type="entry name" value="Chromo domain-like"/>
    <property type="match status" value="1"/>
</dbReference>
<feature type="region of interest" description="Disordered" evidence="13">
    <location>
        <begin position="833"/>
        <end position="855"/>
    </location>
</feature>
<dbReference type="PANTHER" id="PTHR24223:SF443">
    <property type="entry name" value="MULTIDRUG-RESISTANCE LIKE PROTEIN 1, ISOFORM I"/>
    <property type="match status" value="1"/>
</dbReference>
<dbReference type="PANTHER" id="PTHR24223">
    <property type="entry name" value="ATP-BINDING CASSETTE SUB-FAMILY C"/>
    <property type="match status" value="1"/>
</dbReference>
<dbReference type="PROSITE" id="PS50013">
    <property type="entry name" value="CHROMO_2"/>
    <property type="match status" value="1"/>
</dbReference>
<keyword evidence="4" id="KW-0926">Vacuole</keyword>
<dbReference type="GO" id="GO:0000323">
    <property type="term" value="C:lytic vacuole"/>
    <property type="evidence" value="ECO:0007669"/>
    <property type="project" value="UniProtKB-ARBA"/>
</dbReference>
<dbReference type="SUPFAM" id="SSF52540">
    <property type="entry name" value="P-loop containing nucleoside triphosphate hydrolases"/>
    <property type="match status" value="2"/>
</dbReference>
<feature type="region of interest" description="Disordered" evidence="13">
    <location>
        <begin position="1505"/>
        <end position="1660"/>
    </location>
</feature>
<keyword evidence="3" id="KW-0813">Transport</keyword>
<feature type="region of interest" description="Disordered" evidence="13">
    <location>
        <begin position="1842"/>
        <end position="2007"/>
    </location>
</feature>
<keyword evidence="6" id="KW-0677">Repeat</keyword>
<dbReference type="FunFam" id="1.20.1560.10:FF:000001">
    <property type="entry name" value="ATP-binding cassette subfamily C member 1"/>
    <property type="match status" value="1"/>
</dbReference>
<evidence type="ECO:0000259" key="16">
    <source>
        <dbReference type="PROSITE" id="PS50893"/>
    </source>
</evidence>
<feature type="compositionally biased region" description="Low complexity" evidence="13">
    <location>
        <begin position="1509"/>
        <end position="1519"/>
    </location>
</feature>
<evidence type="ECO:0000256" key="9">
    <source>
        <dbReference type="ARBA" id="ARBA00022989"/>
    </source>
</evidence>
<dbReference type="EMBL" id="MTYJ01000043">
    <property type="protein sequence ID" value="OQV19027.1"/>
    <property type="molecule type" value="Genomic_DNA"/>
</dbReference>
<name>A0A1W0WV44_HYPEX</name>
<dbReference type="Pfam" id="PF24357">
    <property type="entry name" value="TMD0_ABC"/>
    <property type="match status" value="1"/>
</dbReference>
<dbReference type="InterPro" id="IPR003439">
    <property type="entry name" value="ABC_transporter-like_ATP-bd"/>
</dbReference>
<accession>A0A1W0WV44</accession>
<feature type="compositionally biased region" description="Acidic residues" evidence="13">
    <location>
        <begin position="1646"/>
        <end position="1660"/>
    </location>
</feature>
<feature type="transmembrane region" description="Helical" evidence="14">
    <location>
        <begin position="987"/>
        <end position="1011"/>
    </location>
</feature>
<evidence type="ECO:0000256" key="8">
    <source>
        <dbReference type="ARBA" id="ARBA00022840"/>
    </source>
</evidence>
<evidence type="ECO:0000256" key="10">
    <source>
        <dbReference type="ARBA" id="ARBA00023136"/>
    </source>
</evidence>
<dbReference type="InterPro" id="IPR017871">
    <property type="entry name" value="ABC_transporter-like_CS"/>
</dbReference>
<dbReference type="InterPro" id="IPR036640">
    <property type="entry name" value="ABC1_TM_sf"/>
</dbReference>
<feature type="compositionally biased region" description="Basic and acidic residues" evidence="13">
    <location>
        <begin position="1526"/>
        <end position="1538"/>
    </location>
</feature>
<feature type="transmembrane region" description="Helical" evidence="14">
    <location>
        <begin position="933"/>
        <end position="960"/>
    </location>
</feature>
<dbReference type="PROSITE" id="PS50893">
    <property type="entry name" value="ABC_TRANSPORTER_2"/>
    <property type="match status" value="2"/>
</dbReference>
<feature type="compositionally biased region" description="Basic residues" evidence="13">
    <location>
        <begin position="1869"/>
        <end position="1886"/>
    </location>
</feature>
<dbReference type="Gene3D" id="2.40.50.40">
    <property type="match status" value="1"/>
</dbReference>
<evidence type="ECO:0000259" key="15">
    <source>
        <dbReference type="PROSITE" id="PS50013"/>
    </source>
</evidence>
<dbReference type="FunFam" id="1.20.1560.10:FF:000020">
    <property type="entry name" value="ABC metal ion transporter"/>
    <property type="match status" value="1"/>
</dbReference>
<feature type="transmembrane region" description="Helical" evidence="14">
    <location>
        <begin position="173"/>
        <end position="189"/>
    </location>
</feature>
<evidence type="ECO:0000256" key="7">
    <source>
        <dbReference type="ARBA" id="ARBA00022741"/>
    </source>
</evidence>
<feature type="transmembrane region" description="Helical" evidence="14">
    <location>
        <begin position="328"/>
        <end position="349"/>
    </location>
</feature>
<feature type="domain" description="ABC transporter" evidence="16">
    <location>
        <begin position="1266"/>
        <end position="1498"/>
    </location>
</feature>
<feature type="compositionally biased region" description="Polar residues" evidence="13">
    <location>
        <begin position="1633"/>
        <end position="1642"/>
    </location>
</feature>
<dbReference type="Gene3D" id="1.20.1560.10">
    <property type="entry name" value="ABC transporter type 1, transmembrane domain"/>
    <property type="match status" value="2"/>
</dbReference>
<evidence type="ECO:0000256" key="13">
    <source>
        <dbReference type="SAM" id="MobiDB-lite"/>
    </source>
</evidence>
<feature type="transmembrane region" description="Helical" evidence="14">
    <location>
        <begin position="1067"/>
        <end position="1098"/>
    </location>
</feature>
<dbReference type="Gene3D" id="3.40.50.300">
    <property type="entry name" value="P-loop containing nucleotide triphosphate hydrolases"/>
    <property type="match status" value="2"/>
</dbReference>